<feature type="coiled-coil region" evidence="6">
    <location>
        <begin position="1266"/>
        <end position="1293"/>
    </location>
</feature>
<comment type="caution">
    <text evidence="10">The sequence shown here is derived from an EMBL/GenBank/DDBJ whole genome shotgun (WGS) entry which is preliminary data.</text>
</comment>
<dbReference type="EMBL" id="CATQJA010002662">
    <property type="protein sequence ID" value="CAJ0581219.1"/>
    <property type="molecule type" value="Genomic_DNA"/>
</dbReference>
<feature type="domain" description="WDR59/RTC1-like RING zinc finger" evidence="9">
    <location>
        <begin position="1155"/>
        <end position="1203"/>
    </location>
</feature>
<dbReference type="PANTHER" id="PTHR46200">
    <property type="entry name" value="GATOR COMPLEX PROTEIN WDR24"/>
    <property type="match status" value="1"/>
</dbReference>
<evidence type="ECO:0000259" key="8">
    <source>
        <dbReference type="Pfam" id="PF03644"/>
    </source>
</evidence>
<dbReference type="Pfam" id="PF00400">
    <property type="entry name" value="WD40"/>
    <property type="match status" value="2"/>
</dbReference>
<keyword evidence="2 5" id="KW-0853">WD repeat</keyword>
<dbReference type="SUPFAM" id="SSF50978">
    <property type="entry name" value="WD40 repeat-like"/>
    <property type="match status" value="1"/>
</dbReference>
<evidence type="ECO:0000256" key="1">
    <source>
        <dbReference type="ARBA" id="ARBA00008134"/>
    </source>
</evidence>
<dbReference type="InterPro" id="IPR037590">
    <property type="entry name" value="WDR24"/>
</dbReference>
<dbReference type="InterPro" id="IPR015943">
    <property type="entry name" value="WD40/YVTN_repeat-like_dom_sf"/>
</dbReference>
<dbReference type="InterPro" id="IPR049566">
    <property type="entry name" value="WDR59_RTC1-like_RING_Znf"/>
</dbReference>
<evidence type="ECO:0000256" key="6">
    <source>
        <dbReference type="SAM" id="Coils"/>
    </source>
</evidence>
<dbReference type="Gene3D" id="3.20.20.80">
    <property type="entry name" value="Glycosidases"/>
    <property type="match status" value="1"/>
</dbReference>
<feature type="domain" description="Cytosolic endo-beta-N-acetylglucosaminidase TIM barrel" evidence="8">
    <location>
        <begin position="72"/>
        <end position="335"/>
    </location>
</feature>
<name>A0AA36D7M7_9BILA</name>
<dbReference type="GO" id="GO:0061700">
    <property type="term" value="C:GATOR2 complex"/>
    <property type="evidence" value="ECO:0007669"/>
    <property type="project" value="TreeGrafter"/>
</dbReference>
<evidence type="ECO:0000313" key="10">
    <source>
        <dbReference type="EMBL" id="CAJ0581219.1"/>
    </source>
</evidence>
<evidence type="ECO:0000256" key="7">
    <source>
        <dbReference type="SAM" id="MobiDB-lite"/>
    </source>
</evidence>
<dbReference type="GO" id="GO:0034198">
    <property type="term" value="P:cellular response to amino acid starvation"/>
    <property type="evidence" value="ECO:0007669"/>
    <property type="project" value="TreeGrafter"/>
</dbReference>
<evidence type="ECO:0000256" key="2">
    <source>
        <dbReference type="ARBA" id="ARBA00022574"/>
    </source>
</evidence>
<dbReference type="Pfam" id="PF17120">
    <property type="entry name" value="zf-RING_16"/>
    <property type="match status" value="1"/>
</dbReference>
<feature type="region of interest" description="Disordered" evidence="7">
    <location>
        <begin position="1375"/>
        <end position="1456"/>
    </location>
</feature>
<dbReference type="GO" id="GO:0005829">
    <property type="term" value="C:cytosol"/>
    <property type="evidence" value="ECO:0007669"/>
    <property type="project" value="TreeGrafter"/>
</dbReference>
<protein>
    <recommendedName>
        <fullName evidence="4">GATOR2 complex protein WDR24</fullName>
    </recommendedName>
</protein>
<reference evidence="10" key="1">
    <citation type="submission" date="2023-06" db="EMBL/GenBank/DDBJ databases">
        <authorList>
            <person name="Delattre M."/>
        </authorList>
    </citation>
    <scope>NUCLEOTIDE SEQUENCE</scope>
    <source>
        <strain evidence="10">AF72</strain>
    </source>
</reference>
<keyword evidence="11" id="KW-1185">Reference proteome</keyword>
<feature type="repeat" description="WD" evidence="5">
    <location>
        <begin position="586"/>
        <end position="620"/>
    </location>
</feature>
<accession>A0AA36D7M7</accession>
<dbReference type="GO" id="GO:0005774">
    <property type="term" value="C:vacuolar membrane"/>
    <property type="evidence" value="ECO:0007669"/>
    <property type="project" value="TreeGrafter"/>
</dbReference>
<feature type="compositionally biased region" description="Acidic residues" evidence="7">
    <location>
        <begin position="1385"/>
        <end position="1419"/>
    </location>
</feature>
<keyword evidence="3" id="KW-0677">Repeat</keyword>
<dbReference type="SMART" id="SM00320">
    <property type="entry name" value="WD40"/>
    <property type="match status" value="5"/>
</dbReference>
<dbReference type="InterPro" id="IPR005201">
    <property type="entry name" value="TIM_ENGase"/>
</dbReference>
<comment type="similarity">
    <text evidence="1">Belongs to the WD repeat WDR24 family.</text>
</comment>
<evidence type="ECO:0000313" key="11">
    <source>
        <dbReference type="Proteomes" id="UP001177023"/>
    </source>
</evidence>
<feature type="compositionally biased region" description="Acidic residues" evidence="7">
    <location>
        <begin position="1310"/>
        <end position="1320"/>
    </location>
</feature>
<gene>
    <name evidence="10" type="ORF">MSPICULIGERA_LOCUS19385</name>
</gene>
<dbReference type="InterPro" id="IPR001680">
    <property type="entry name" value="WD40_rpt"/>
</dbReference>
<dbReference type="PANTHER" id="PTHR46200:SF1">
    <property type="entry name" value="GATOR COMPLEX PROTEIN WDR24"/>
    <property type="match status" value="1"/>
</dbReference>
<evidence type="ECO:0000256" key="3">
    <source>
        <dbReference type="ARBA" id="ARBA00022737"/>
    </source>
</evidence>
<feature type="region of interest" description="Disordered" evidence="7">
    <location>
        <begin position="1306"/>
        <end position="1337"/>
    </location>
</feature>
<feature type="non-terminal residue" evidence="10">
    <location>
        <position position="1547"/>
    </location>
</feature>
<dbReference type="Gene3D" id="2.130.10.10">
    <property type="entry name" value="YVTN repeat-like/Quinoprotein amine dehydrogenase"/>
    <property type="match status" value="2"/>
</dbReference>
<dbReference type="GO" id="GO:1904263">
    <property type="term" value="P:positive regulation of TORC1 signaling"/>
    <property type="evidence" value="ECO:0007669"/>
    <property type="project" value="TreeGrafter"/>
</dbReference>
<feature type="repeat" description="WD" evidence="5">
    <location>
        <begin position="498"/>
        <end position="540"/>
    </location>
</feature>
<organism evidence="10 11">
    <name type="scientific">Mesorhabditis spiculigera</name>
    <dbReference type="NCBI Taxonomy" id="96644"/>
    <lineage>
        <taxon>Eukaryota</taxon>
        <taxon>Metazoa</taxon>
        <taxon>Ecdysozoa</taxon>
        <taxon>Nematoda</taxon>
        <taxon>Chromadorea</taxon>
        <taxon>Rhabditida</taxon>
        <taxon>Rhabditina</taxon>
        <taxon>Rhabditomorpha</taxon>
        <taxon>Rhabditoidea</taxon>
        <taxon>Rhabditidae</taxon>
        <taxon>Mesorhabditinae</taxon>
        <taxon>Mesorhabditis</taxon>
    </lineage>
</organism>
<dbReference type="InterPro" id="IPR036322">
    <property type="entry name" value="WD40_repeat_dom_sf"/>
</dbReference>
<dbReference type="Pfam" id="PF03644">
    <property type="entry name" value="Glyco_hydro_85"/>
    <property type="match status" value="1"/>
</dbReference>
<feature type="compositionally biased region" description="Acidic residues" evidence="7">
    <location>
        <begin position="1444"/>
        <end position="1456"/>
    </location>
</feature>
<proteinExistence type="inferred from homology"/>
<sequence length="1547" mass="176132">MWKLINEFEQLLDFNASQTAAPEILPLDHFKLPAEGTPLTLVCHDMANGYLAFERDDGCQLVDDQLQPLVLLNWWQFDIFVYFSHHFVTFPPAGWLNLAHKHGVRVLGTLITEWTDGAKICEKILEDETSVKKTIDALISVMVFYGFDGYLINIENELPREKIGLMCKFLNDLTATVKATKAYAQVIWYDSVTKSGKLRWQDALNDENSCFYDNCDGIYLNYNWSGSEKLWSRLQTMNRARERPGSVYAGVDFFKRGDKPNDIIYRGKDAWRLAEIATRFGFSLAFFAPGWLVEANKCGAIDPRAESIRFWQSLGKCTTPHRAILGPFRTDFATGFHEAGAGARAFCLSQIAVQPNWAVLNPNLLPRFGDVGLVLRRGITYELFRLDFVSRGNQVELDADGDITVYSRLLIQGDPLDAISSNREFSCVVCCGVRAGVKVLAPLLEPDQPPTVWSFKGKNVSPNHVSWSKLHDQLFATASTSGAVVVWDVVSKQESYSYDAHKRSATVVRFHPTDPNLIISGSKDSSIMIYDTREEGTRHKFLSSDGVRDVAFHEALNYASYFVSADDTGNVRFWDMRNPKEVYLHFLAHRDYTSSIAFNTENPSLIATAGGRDMMINIWDWRLMTNRKSDERESRREVFKIETMAGLGRVYWRPGCDYQISSCSLVNDTGVHCWDVRRPYLPLYSFEGHMESCTDMTWRSYDDQNMLVTCGKDGRVFVHTIDDAIKPHQFANDCAVDLAPDGLFAVAVSTNLIGMRTTQVNNWYKKDAARKKKLSARTVEETEEGSPSDAVFDITDKRFQMGHHIFKRTDSQINAVENKHESFCPVSKTFPSQMAVGVPEPYPQNKVRKFYRCANAYRVGGAPISELCDMNAQIAEEVGYSDAAQTWRLVEAMAEQAQVGKRNAAKEDIAKKEVIHVTRNTILTALKGGTYRCVQPIPQSHIKSRLSGWIMEKDKQVAELWRQDCPSRNRVLAPPQMFSVIPYSRSADFYFGQEELVHDLHYNRNYDHLCVARFPDVVPFRSDWRSLKDEAFIRRQRVEFFEKHQTADPLKKIAEVLQYHADLGDYQTCACVCLVVGAILGEVVAERAAGTWLSNYHEMLDSLELFVPSAAIRKFAWVKRINNMSLTGTHLTISCLQCRKRIVEATCQRCDKWLTECVVCDLMIFGMHWMCGKCRHPMHLDEAVEWFDVSSMCPVSGCMCQCKISDVPDTHQGPRGPLFFTNLRKAVRRRKLHVVSYKYKRQVTSALSEAAWSLATHDSARSDVSISIGIEHIKELEKKLEREEEENHPQTDRKHLSLLGRQFAKLSLDSESDQKDEEAETSITSGRQQDPMTKNQKEQLEEFTTYLEREDSEDGQLDGPAEIEDRGLALELDLATPSSESSYGMEDDDDDDDDEDDVLEDEEEDGDDGEGSNDGDAENGSEASENTRSEGEDEDVVRAGGWIFDDETSSEEDGVTDEWALIRQVEEPDYFKLLHEIEAETDESQDEVKPVVAVDKEKEEIVMEEPDYFSHSVYQMAQREWREEYLDKEYSRHVEREEALASARRDN</sequence>
<evidence type="ECO:0000259" key="9">
    <source>
        <dbReference type="Pfam" id="PF17120"/>
    </source>
</evidence>
<evidence type="ECO:0000256" key="4">
    <source>
        <dbReference type="ARBA" id="ARBA00040269"/>
    </source>
</evidence>
<dbReference type="Proteomes" id="UP001177023">
    <property type="component" value="Unassembled WGS sequence"/>
</dbReference>
<dbReference type="GO" id="GO:0016239">
    <property type="term" value="P:positive regulation of macroautophagy"/>
    <property type="evidence" value="ECO:0007669"/>
    <property type="project" value="TreeGrafter"/>
</dbReference>
<dbReference type="GO" id="GO:0033925">
    <property type="term" value="F:mannosyl-glycoprotein endo-beta-N-acetylglucosaminidase activity"/>
    <property type="evidence" value="ECO:0007669"/>
    <property type="project" value="InterPro"/>
</dbReference>
<keyword evidence="6" id="KW-0175">Coiled coil</keyword>
<feature type="compositionally biased region" description="Polar residues" evidence="7">
    <location>
        <begin position="1321"/>
        <end position="1334"/>
    </location>
</feature>
<dbReference type="PROSITE" id="PS50082">
    <property type="entry name" value="WD_REPEATS_2"/>
    <property type="match status" value="2"/>
</dbReference>
<evidence type="ECO:0000256" key="5">
    <source>
        <dbReference type="PROSITE-ProRule" id="PRU00221"/>
    </source>
</evidence>